<keyword evidence="5 10" id="KW-0378">Hydrolase</keyword>
<dbReference type="EC" id="3.7.1.2" evidence="3 10"/>
<dbReference type="PANTHER" id="PTHR43069">
    <property type="entry name" value="FUMARYLACETOACETASE"/>
    <property type="match status" value="1"/>
</dbReference>
<dbReference type="Pfam" id="PF01557">
    <property type="entry name" value="FAA_hydrolase"/>
    <property type="match status" value="1"/>
</dbReference>
<dbReference type="InterPro" id="IPR011234">
    <property type="entry name" value="Fumarylacetoacetase-like_C"/>
</dbReference>
<protein>
    <recommendedName>
        <fullName evidence="3 10">Fumarylacetoacetase</fullName>
        <ecNumber evidence="3 10">3.7.1.2</ecNumber>
    </recommendedName>
    <alternativeName>
        <fullName evidence="10">Fumarylacetoacetate hydrolase</fullName>
    </alternativeName>
</protein>
<organism evidence="13 14">
    <name type="scientific">Aspergillus keveii</name>
    <dbReference type="NCBI Taxonomy" id="714993"/>
    <lineage>
        <taxon>Eukaryota</taxon>
        <taxon>Fungi</taxon>
        <taxon>Dikarya</taxon>
        <taxon>Ascomycota</taxon>
        <taxon>Pezizomycotina</taxon>
        <taxon>Eurotiomycetes</taxon>
        <taxon>Eurotiomycetidae</taxon>
        <taxon>Eurotiales</taxon>
        <taxon>Aspergillaceae</taxon>
        <taxon>Aspergillus</taxon>
        <taxon>Aspergillus subgen. Nidulantes</taxon>
    </lineage>
</organism>
<feature type="domain" description="Fumarylacetoacetase N-terminal" evidence="12">
    <location>
        <begin position="18"/>
        <end position="121"/>
    </location>
</feature>
<comment type="similarity">
    <text evidence="2 10">Belongs to the FAH family.</text>
</comment>
<evidence type="ECO:0000256" key="8">
    <source>
        <dbReference type="ARBA" id="ARBA00022878"/>
    </source>
</evidence>
<evidence type="ECO:0000256" key="2">
    <source>
        <dbReference type="ARBA" id="ARBA00010211"/>
    </source>
</evidence>
<evidence type="ECO:0000256" key="1">
    <source>
        <dbReference type="ARBA" id="ARBA00004782"/>
    </source>
</evidence>
<keyword evidence="9 10" id="KW-0585">Phenylalanine catabolism</keyword>
<comment type="cofactor">
    <cofactor evidence="10">
        <name>Mg(2+)</name>
        <dbReference type="ChEBI" id="CHEBI:18420"/>
    </cofactor>
    <cofactor evidence="10">
        <name>Ca(2+)</name>
        <dbReference type="ChEBI" id="CHEBI:29108"/>
    </cofactor>
</comment>
<dbReference type="Pfam" id="PF09298">
    <property type="entry name" value="FAA_hydrolase_N"/>
    <property type="match status" value="1"/>
</dbReference>
<evidence type="ECO:0000259" key="11">
    <source>
        <dbReference type="Pfam" id="PF01557"/>
    </source>
</evidence>
<sequence length="407" mass="45081">MTSWIDTGDDSGFCLDVLPYGIFSTEDLDARIGVAIGRYILDLKALAEEGFFTTIDFDSSALMGSTLNDYAALGKQVHKQVRDLIQELLAHATRRGAELRDNQDRRDRVLVKRSQATLHLPMSIGDYTDFFVGPYHAQNPGSTLHRNYLNQPIGYHGRASSVVISETPIRRPKGQFLLDNNPIFGDCQKLDFEVEFAAFIGQGSEHGSSIPVDEAEDHIFGFVIMNDWSARDIQNWESSPLGPFNGKNFATTISPWVVPLEALEPFREHPVSSRPLLPYLQQKREDSVYSVPITVSLNGKQLLSHEMFKCNTKYVVFSFAQMLAHHTAGGCPLRTGDLIATGTLSGPSRKELGCLLEATKNGSEPYEFHTSGPETKNIVRRYLEDGDIIELKASGFGSCSGLIVSSE</sequence>
<dbReference type="NCBIfam" id="TIGR01266">
    <property type="entry name" value="fum_ac_acetase"/>
    <property type="match status" value="1"/>
</dbReference>
<reference evidence="13 14" key="1">
    <citation type="submission" date="2024-07" db="EMBL/GenBank/DDBJ databases">
        <title>Section-level genome sequencing and comparative genomics of Aspergillus sections Usti and Cavernicolus.</title>
        <authorList>
            <consortium name="Lawrence Berkeley National Laboratory"/>
            <person name="Nybo J.L."/>
            <person name="Vesth T.C."/>
            <person name="Theobald S."/>
            <person name="Frisvad J.C."/>
            <person name="Larsen T.O."/>
            <person name="Kjaerboelling I."/>
            <person name="Rothschild-Mancinelli K."/>
            <person name="Lyhne E.K."/>
            <person name="Kogle M.E."/>
            <person name="Barry K."/>
            <person name="Clum A."/>
            <person name="Na H."/>
            <person name="Ledsgaard L."/>
            <person name="Lin J."/>
            <person name="Lipzen A."/>
            <person name="Kuo A."/>
            <person name="Riley R."/>
            <person name="Mondo S."/>
            <person name="Labutti K."/>
            <person name="Haridas S."/>
            <person name="Pangalinan J."/>
            <person name="Salamov A.A."/>
            <person name="Simmons B.A."/>
            <person name="Magnuson J.K."/>
            <person name="Chen J."/>
            <person name="Drula E."/>
            <person name="Henrissat B."/>
            <person name="Wiebenga A."/>
            <person name="Lubbers R.J."/>
            <person name="Gomes A.C."/>
            <person name="Makela M.R."/>
            <person name="Stajich J."/>
            <person name="Grigoriev I.V."/>
            <person name="Mortensen U.H."/>
            <person name="De Vries R.P."/>
            <person name="Baker S.E."/>
            <person name="Andersen M.R."/>
        </authorList>
    </citation>
    <scope>NUCLEOTIDE SEQUENCE [LARGE SCALE GENOMIC DNA]</scope>
    <source>
        <strain evidence="13 14">CBS 209.92</strain>
    </source>
</reference>
<dbReference type="SUPFAM" id="SSF63433">
    <property type="entry name" value="Fumarylacetoacetate hydrolase, FAH, N-terminal domain"/>
    <property type="match status" value="1"/>
</dbReference>
<dbReference type="InterPro" id="IPR015377">
    <property type="entry name" value="Fumarylacetoacetase_N"/>
</dbReference>
<evidence type="ECO:0000313" key="13">
    <source>
        <dbReference type="EMBL" id="KAL2788651.1"/>
    </source>
</evidence>
<dbReference type="EMBL" id="JBFTWV010000076">
    <property type="protein sequence ID" value="KAL2788651.1"/>
    <property type="molecule type" value="Genomic_DNA"/>
</dbReference>
<dbReference type="InterPro" id="IPR005959">
    <property type="entry name" value="Fumarylacetoacetase"/>
</dbReference>
<evidence type="ECO:0000256" key="6">
    <source>
        <dbReference type="ARBA" id="ARBA00022837"/>
    </source>
</evidence>
<comment type="caution">
    <text evidence="13">The sequence shown here is derived from an EMBL/GenBank/DDBJ whole genome shotgun (WGS) entry which is preliminary data.</text>
</comment>
<name>A0ABR4FZI7_9EURO</name>
<keyword evidence="8 10" id="KW-0828">Tyrosine catabolism</keyword>
<evidence type="ECO:0000313" key="14">
    <source>
        <dbReference type="Proteomes" id="UP001610563"/>
    </source>
</evidence>
<keyword evidence="6 10" id="KW-0106">Calcium</keyword>
<dbReference type="Gene3D" id="2.30.30.230">
    <property type="entry name" value="Fumarylacetoacetase, N-terminal domain"/>
    <property type="match status" value="1"/>
</dbReference>
<keyword evidence="4 10" id="KW-0479">Metal-binding</keyword>
<gene>
    <name evidence="13" type="ORF">BJX66DRAFT_352586</name>
</gene>
<dbReference type="InterPro" id="IPR036663">
    <property type="entry name" value="Fumarylacetoacetase_C_sf"/>
</dbReference>
<accession>A0ABR4FZI7</accession>
<dbReference type="Gene3D" id="3.90.850.10">
    <property type="entry name" value="Fumarylacetoacetase-like, C-terminal domain"/>
    <property type="match status" value="1"/>
</dbReference>
<dbReference type="Proteomes" id="UP001610563">
    <property type="component" value="Unassembled WGS sequence"/>
</dbReference>
<comment type="pathway">
    <text evidence="1 10">Amino-acid degradation; L-phenylalanine degradation; acetoacetate and fumarate from L-phenylalanine: step 6/6.</text>
</comment>
<evidence type="ECO:0000256" key="9">
    <source>
        <dbReference type="ARBA" id="ARBA00023232"/>
    </source>
</evidence>
<evidence type="ECO:0000256" key="10">
    <source>
        <dbReference type="RuleBase" id="RU366008"/>
    </source>
</evidence>
<evidence type="ECO:0000256" key="3">
    <source>
        <dbReference type="ARBA" id="ARBA00012094"/>
    </source>
</evidence>
<comment type="catalytic activity">
    <reaction evidence="10">
        <text>4-fumarylacetoacetate + H2O = acetoacetate + fumarate + H(+)</text>
        <dbReference type="Rhea" id="RHEA:10244"/>
        <dbReference type="ChEBI" id="CHEBI:13705"/>
        <dbReference type="ChEBI" id="CHEBI:15377"/>
        <dbReference type="ChEBI" id="CHEBI:15378"/>
        <dbReference type="ChEBI" id="CHEBI:18034"/>
        <dbReference type="ChEBI" id="CHEBI:29806"/>
        <dbReference type="EC" id="3.7.1.2"/>
    </reaction>
</comment>
<dbReference type="InterPro" id="IPR036462">
    <property type="entry name" value="Fumarylacetoacetase_N_sf"/>
</dbReference>
<evidence type="ECO:0000256" key="4">
    <source>
        <dbReference type="ARBA" id="ARBA00022723"/>
    </source>
</evidence>
<proteinExistence type="inferred from homology"/>
<dbReference type="SUPFAM" id="SSF56529">
    <property type="entry name" value="FAH"/>
    <property type="match status" value="1"/>
</dbReference>
<keyword evidence="7 10" id="KW-0460">Magnesium</keyword>
<dbReference type="PANTHER" id="PTHR43069:SF2">
    <property type="entry name" value="FUMARYLACETOACETASE"/>
    <property type="match status" value="1"/>
</dbReference>
<feature type="domain" description="Fumarylacetoacetase-like C-terminal" evidence="11">
    <location>
        <begin position="149"/>
        <end position="400"/>
    </location>
</feature>
<evidence type="ECO:0000259" key="12">
    <source>
        <dbReference type="Pfam" id="PF09298"/>
    </source>
</evidence>
<keyword evidence="14" id="KW-1185">Reference proteome</keyword>
<evidence type="ECO:0000256" key="7">
    <source>
        <dbReference type="ARBA" id="ARBA00022842"/>
    </source>
</evidence>
<evidence type="ECO:0000256" key="5">
    <source>
        <dbReference type="ARBA" id="ARBA00022801"/>
    </source>
</evidence>